<dbReference type="STRING" id="589865.DaAHT2_2103"/>
<dbReference type="InParanoid" id="D6Z5N7"/>
<dbReference type="RefSeq" id="WP_013164291.1">
    <property type="nucleotide sequence ID" value="NC_014216.1"/>
</dbReference>
<dbReference type="OrthoDB" id="9760233at2"/>
<sequence>MRKKISMLALAGALVIPGAALAQELSLEERVEALTREVEELKAHTAELDDTLWHDMSTRFHLSGDFRSRYDYYSRDRYVGTNYVVPPGFTDPVPTDTKKITEKNKNLMTNRLRLNMYAKAQDNVEFVGRLAMFKAWGMQNAPNDDGGFFGGYPGIDGNSGRRVDDNKLLVDRAIVNWNNIADTNFWFSIGRRPTTDGPPSQLRMNSETRMATPLSYMDWPFDGLTIGYAYDKLFNLIDLPGRVRFCYGRGFEAGLGENTLKDTDFMGISWDIYNQGSRFVYFQSYVAKEVFNYPDISDAMVAAEVANMMGPRDNIGDIYHTSAMYMDQWQNLNYFIGGGWSRTDPNRNGMFNDYMAMMMGTDGPNTDSENGYSIYLGVRYDLPQTAFKFGAEYNYGSEYWIGMSPGHDDIYASKLATRGQVFEIYGIYDIPGRPVSRFGNAFIRVGYQHYDYDYTGSLDWNMRPYDLGKSSDRTEAAAMGVAAVDKADQVYVTFEARF</sequence>
<dbReference type="EMBL" id="CP001940">
    <property type="protein sequence ID" value="ADH86774.1"/>
    <property type="molecule type" value="Genomic_DNA"/>
</dbReference>
<dbReference type="HOGENOM" id="CLU_032899_0_0_7"/>
<evidence type="ECO:0008006" key="5">
    <source>
        <dbReference type="Google" id="ProtNLM"/>
    </source>
</evidence>
<evidence type="ECO:0000313" key="3">
    <source>
        <dbReference type="EMBL" id="ADH86774.1"/>
    </source>
</evidence>
<feature type="coiled-coil region" evidence="1">
    <location>
        <begin position="24"/>
        <end position="51"/>
    </location>
</feature>
<evidence type="ECO:0000313" key="4">
    <source>
        <dbReference type="Proteomes" id="UP000001508"/>
    </source>
</evidence>
<evidence type="ECO:0000256" key="2">
    <source>
        <dbReference type="SAM" id="SignalP"/>
    </source>
</evidence>
<accession>D6Z5N7</accession>
<keyword evidence="4" id="KW-1185">Reference proteome</keyword>
<feature type="chain" id="PRO_5003091488" description="DUF3373 domain-containing protein" evidence="2">
    <location>
        <begin position="23"/>
        <end position="498"/>
    </location>
</feature>
<organism evidence="3 4">
    <name type="scientific">Desulfurivibrio alkaliphilus (strain DSM 19089 / UNIQEM U267 / AHT2)</name>
    <dbReference type="NCBI Taxonomy" id="589865"/>
    <lineage>
        <taxon>Bacteria</taxon>
        <taxon>Pseudomonadati</taxon>
        <taxon>Thermodesulfobacteriota</taxon>
        <taxon>Desulfobulbia</taxon>
        <taxon>Desulfobulbales</taxon>
        <taxon>Desulfobulbaceae</taxon>
        <taxon>Desulfurivibrio</taxon>
    </lineage>
</organism>
<evidence type="ECO:0000256" key="1">
    <source>
        <dbReference type="SAM" id="Coils"/>
    </source>
</evidence>
<keyword evidence="1" id="KW-0175">Coiled coil</keyword>
<dbReference type="AlphaFoldDB" id="D6Z5N7"/>
<dbReference type="KEGG" id="dak:DaAHT2_2103"/>
<reference evidence="4" key="1">
    <citation type="submission" date="2010-02" db="EMBL/GenBank/DDBJ databases">
        <title>Complete sequence of Desulfurivibrio alkaliphilus AHT2.</title>
        <authorList>
            <consortium name="US DOE Joint Genome Institute"/>
            <person name="Pitluck S."/>
            <person name="Chertkov O."/>
            <person name="Detter J.C."/>
            <person name="Han C."/>
            <person name="Tapia R."/>
            <person name="Larimer F."/>
            <person name="Land M."/>
            <person name="Hauser L."/>
            <person name="Kyrpides N."/>
            <person name="Mikhailova N."/>
            <person name="Sorokin D.Y."/>
            <person name="Muyzer G."/>
            <person name="Woyke T."/>
        </authorList>
    </citation>
    <scope>NUCLEOTIDE SEQUENCE [LARGE SCALE GENOMIC DNA]</scope>
    <source>
        <strain evidence="4">DSM 19089 / UNIQEM U267 / AHT2</strain>
    </source>
</reference>
<dbReference type="eggNOG" id="ENOG502Z9YV">
    <property type="taxonomic scope" value="Bacteria"/>
</dbReference>
<keyword evidence="2" id="KW-0732">Signal</keyword>
<dbReference type="InterPro" id="IPR021803">
    <property type="entry name" value="DUF3373"/>
</dbReference>
<feature type="signal peptide" evidence="2">
    <location>
        <begin position="1"/>
        <end position="22"/>
    </location>
</feature>
<proteinExistence type="predicted"/>
<gene>
    <name evidence="3" type="ordered locus">DaAHT2_2103</name>
</gene>
<protein>
    <recommendedName>
        <fullName evidence="5">DUF3373 domain-containing protein</fullName>
    </recommendedName>
</protein>
<name>D6Z5N7_DESAT</name>
<dbReference type="Pfam" id="PF11853">
    <property type="entry name" value="DUF3373"/>
    <property type="match status" value="1"/>
</dbReference>
<dbReference type="Proteomes" id="UP000001508">
    <property type="component" value="Chromosome"/>
</dbReference>